<proteinExistence type="predicted"/>
<dbReference type="RefSeq" id="WP_146962546.1">
    <property type="nucleotide sequence ID" value="NZ_CP042467.1"/>
</dbReference>
<organism evidence="1 2">
    <name type="scientific">Microvenator marinus</name>
    <dbReference type="NCBI Taxonomy" id="2600177"/>
    <lineage>
        <taxon>Bacteria</taxon>
        <taxon>Deltaproteobacteria</taxon>
        <taxon>Bradymonadales</taxon>
        <taxon>Microvenatoraceae</taxon>
        <taxon>Microvenator</taxon>
    </lineage>
</organism>
<evidence type="ECO:0000313" key="2">
    <source>
        <dbReference type="Proteomes" id="UP000321595"/>
    </source>
</evidence>
<keyword evidence="2" id="KW-1185">Reference proteome</keyword>
<dbReference type="InterPro" id="IPR019089">
    <property type="entry name" value="Cas_GSU0054"/>
</dbReference>
<protein>
    <submittedName>
        <fullName evidence="1">Type I-U CRISPR-associated protein Cas5/Cas6</fullName>
    </submittedName>
</protein>
<dbReference type="Proteomes" id="UP000321595">
    <property type="component" value="Chromosome"/>
</dbReference>
<gene>
    <name evidence="1" type="primary">cas5u6u</name>
    <name evidence="1" type="ORF">FRD01_19160</name>
</gene>
<dbReference type="OrthoDB" id="9787885at2"/>
<reference evidence="1 2" key="1">
    <citation type="submission" date="2019-08" db="EMBL/GenBank/DDBJ databases">
        <authorList>
            <person name="Liang Q."/>
        </authorList>
    </citation>
    <scope>NUCLEOTIDE SEQUENCE [LARGE SCALE GENOMIC DNA]</scope>
    <source>
        <strain evidence="1 2">V1718</strain>
    </source>
</reference>
<evidence type="ECO:0000313" key="1">
    <source>
        <dbReference type="EMBL" id="QED29313.1"/>
    </source>
</evidence>
<dbReference type="EMBL" id="CP042467">
    <property type="protein sequence ID" value="QED29313.1"/>
    <property type="molecule type" value="Genomic_DNA"/>
</dbReference>
<accession>A0A5B8XZ99</accession>
<dbReference type="NCBIfam" id="TIGR02165">
    <property type="entry name" value="cas5_6_GSU0054"/>
    <property type="match status" value="1"/>
</dbReference>
<dbReference type="AlphaFoldDB" id="A0A5B8XZ99"/>
<dbReference type="KEGG" id="bbae:FRD01_19160"/>
<name>A0A5B8XZ99_9DELT</name>
<sequence length="522" mass="58506">MIQMDIKFLAGKVHATPWDHHVNEGVVEWPLSPWRILRALIATWHIKAQEIPREAVQELIEAMCGVDPQFAMPKQIGSGHTRHYMPTRTSTTKVFDTFLIVSAEDRLGVRWPVDLSPELHDVLETLVARIGYLGRAEAWASVELSKREWDESEAICSTKRTEEGELVRLLNAYPPSQYEAWREGMMQGWSHHALVAAAEKKGKPLDEVKLSAKEKAKIEERLPESLFDALQLDTADIQKDGWSLPPGARWVEYYRPHAEPPDLTRISYDTGGQLPQVATFALYSNVLPLFTDAFHVASIMHRALVSRDPSNPLFSGRGADGEPLKGHEHVFIFPEHESGKKHISKISLYLESGFDNDAVKALLTLTKLYSQEGEFQEQKLVLLELSEAKSAQCKAVGSSKVWESYTPFVATRHPKIRRNGTAKYENGLVVGSSEHDLRRLLAEGGYPGPINVTVVDSTTLAKEERWLKFRTHRKSRRGARGPHLPTGYRIEFAEVQAGPIALGYGAHFGLGMFVPVEISGIS</sequence>